<comment type="caution">
    <text evidence="1">The sequence shown here is derived from an EMBL/GenBank/DDBJ whole genome shotgun (WGS) entry which is preliminary data.</text>
</comment>
<evidence type="ECO:0000313" key="2">
    <source>
        <dbReference type="Proteomes" id="UP001157960"/>
    </source>
</evidence>
<gene>
    <name evidence="1" type="ORF">SAMN06264346_108176</name>
</gene>
<accession>A0ABY1P703</accession>
<dbReference type="InterPro" id="IPR022513">
    <property type="entry name" value="TOMM_pelo"/>
</dbReference>
<keyword evidence="2" id="KW-1185">Reference proteome</keyword>
<proteinExistence type="predicted"/>
<sequence length="122" mass="14174">MKVLRRQHYKKHPTNMKLTNEQRKGQEVLFKIIEEAWNNETFKKSLLSDPEKTLEVFFGRNLPNGKKIKVTDQSDPDYLYINIPAKPYSDLEINEKNLNKVTAGNGRSQAADTNEIINIQEL</sequence>
<dbReference type="Proteomes" id="UP001157960">
    <property type="component" value="Unassembled WGS sequence"/>
</dbReference>
<dbReference type="Gene3D" id="3.90.330.10">
    <property type="entry name" value="Nitrile hydratase alpha /Thiocyanate hydrolase gamma"/>
    <property type="match status" value="1"/>
</dbReference>
<dbReference type="InterPro" id="IPR036648">
    <property type="entry name" value="CN_Hdrase_a/SCN_Hdrase_g_sf"/>
</dbReference>
<protein>
    <submittedName>
        <fullName evidence="1">NHLP leader peptide domain-containing protein</fullName>
    </submittedName>
</protein>
<name>A0ABY1P703_9FLAO</name>
<reference evidence="1 2" key="1">
    <citation type="submission" date="2017-05" db="EMBL/GenBank/DDBJ databases">
        <authorList>
            <person name="Varghese N."/>
            <person name="Submissions S."/>
        </authorList>
    </citation>
    <scope>NUCLEOTIDE SEQUENCE [LARGE SCALE GENOMIC DNA]</scope>
    <source>
        <strain evidence="1 2">DSM 28214</strain>
    </source>
</reference>
<dbReference type="EMBL" id="FXTZ01000008">
    <property type="protein sequence ID" value="SMP25585.1"/>
    <property type="molecule type" value="Genomic_DNA"/>
</dbReference>
<organism evidence="1 2">
    <name type="scientific">Chryseobacterium profundimaris</name>
    <dbReference type="NCBI Taxonomy" id="1387275"/>
    <lineage>
        <taxon>Bacteria</taxon>
        <taxon>Pseudomonadati</taxon>
        <taxon>Bacteroidota</taxon>
        <taxon>Flavobacteriia</taxon>
        <taxon>Flavobacteriales</taxon>
        <taxon>Weeksellaceae</taxon>
        <taxon>Chryseobacterium group</taxon>
        <taxon>Chryseobacterium</taxon>
    </lineage>
</organism>
<evidence type="ECO:0000313" key="1">
    <source>
        <dbReference type="EMBL" id="SMP25585.1"/>
    </source>
</evidence>
<dbReference type="SUPFAM" id="SSF56209">
    <property type="entry name" value="Nitrile hydratase alpha chain"/>
    <property type="match status" value="1"/>
</dbReference>
<dbReference type="NCBIfam" id="TIGR03793">
    <property type="entry name" value="leader_NHLP"/>
    <property type="match status" value="1"/>
</dbReference>